<dbReference type="Gene3D" id="3.40.50.620">
    <property type="entry name" value="HUPs"/>
    <property type="match status" value="1"/>
</dbReference>
<dbReference type="Pfam" id="PF06574">
    <property type="entry name" value="FAD_syn"/>
    <property type="match status" value="1"/>
</dbReference>
<dbReference type="GO" id="GO:0003919">
    <property type="term" value="F:FMN adenylyltransferase activity"/>
    <property type="evidence" value="ECO:0007669"/>
    <property type="project" value="UniProtKB-UniRule"/>
</dbReference>
<keyword evidence="8 15" id="KW-0547">Nucleotide-binding</keyword>
<dbReference type="GO" id="GO:0009398">
    <property type="term" value="P:FMN biosynthetic process"/>
    <property type="evidence" value="ECO:0007669"/>
    <property type="project" value="UniProtKB-UniRule"/>
</dbReference>
<evidence type="ECO:0000313" key="17">
    <source>
        <dbReference type="EMBL" id="TWJ18757.1"/>
    </source>
</evidence>
<dbReference type="SMART" id="SM00904">
    <property type="entry name" value="Flavokinase"/>
    <property type="match status" value="1"/>
</dbReference>
<dbReference type="OrthoDB" id="9803667at2"/>
<organism evidence="17 18">
    <name type="scientific">Geobacter argillaceus</name>
    <dbReference type="NCBI Taxonomy" id="345631"/>
    <lineage>
        <taxon>Bacteria</taxon>
        <taxon>Pseudomonadati</taxon>
        <taxon>Thermodesulfobacteriota</taxon>
        <taxon>Desulfuromonadia</taxon>
        <taxon>Geobacterales</taxon>
        <taxon>Geobacteraceae</taxon>
        <taxon>Geobacter</taxon>
    </lineage>
</organism>
<keyword evidence="4 15" id="KW-0285">Flavoprotein</keyword>
<comment type="catalytic activity">
    <reaction evidence="13 15">
        <text>riboflavin + ATP = FMN + ADP + H(+)</text>
        <dbReference type="Rhea" id="RHEA:14357"/>
        <dbReference type="ChEBI" id="CHEBI:15378"/>
        <dbReference type="ChEBI" id="CHEBI:30616"/>
        <dbReference type="ChEBI" id="CHEBI:57986"/>
        <dbReference type="ChEBI" id="CHEBI:58210"/>
        <dbReference type="ChEBI" id="CHEBI:456216"/>
        <dbReference type="EC" id="2.7.1.26"/>
    </reaction>
</comment>
<dbReference type="FunFam" id="2.40.30.30:FF:000003">
    <property type="entry name" value="Riboflavin biosynthesis protein"/>
    <property type="match status" value="1"/>
</dbReference>
<dbReference type="Gene3D" id="2.40.30.30">
    <property type="entry name" value="Riboflavin kinase-like"/>
    <property type="match status" value="1"/>
</dbReference>
<dbReference type="AlphaFoldDB" id="A0A562VLZ7"/>
<dbReference type="SUPFAM" id="SSF52374">
    <property type="entry name" value="Nucleotidylyl transferase"/>
    <property type="match status" value="1"/>
</dbReference>
<reference evidence="17 18" key="1">
    <citation type="submission" date="2019-07" db="EMBL/GenBank/DDBJ databases">
        <title>Genomic Encyclopedia of Archaeal and Bacterial Type Strains, Phase II (KMG-II): from individual species to whole genera.</title>
        <authorList>
            <person name="Goeker M."/>
        </authorList>
    </citation>
    <scope>NUCLEOTIDE SEQUENCE [LARGE SCALE GENOMIC DNA]</scope>
    <source>
        <strain evidence="17 18">ATCC BAA-1139</strain>
    </source>
</reference>
<comment type="function">
    <text evidence="1">Catalyzes the phosphorylation of riboflavin to FMN followed by the adenylation of FMN to FAD.</text>
</comment>
<evidence type="ECO:0000256" key="6">
    <source>
        <dbReference type="ARBA" id="ARBA00022679"/>
    </source>
</evidence>
<dbReference type="FunFam" id="3.40.50.620:FF:000021">
    <property type="entry name" value="Riboflavin biosynthesis protein"/>
    <property type="match status" value="1"/>
</dbReference>
<dbReference type="CDD" id="cd02064">
    <property type="entry name" value="FAD_synthetase_N"/>
    <property type="match status" value="1"/>
</dbReference>
<comment type="caution">
    <text evidence="17">The sequence shown here is derived from an EMBL/GenBank/DDBJ whole genome shotgun (WGS) entry which is preliminary data.</text>
</comment>
<evidence type="ECO:0000256" key="10">
    <source>
        <dbReference type="ARBA" id="ARBA00022827"/>
    </source>
</evidence>
<dbReference type="InterPro" id="IPR023465">
    <property type="entry name" value="Riboflavin_kinase_dom_sf"/>
</dbReference>
<feature type="domain" description="Riboflavin kinase" evidence="16">
    <location>
        <begin position="183"/>
        <end position="306"/>
    </location>
</feature>
<dbReference type="NCBIfam" id="NF004162">
    <property type="entry name" value="PRK05627.1-5"/>
    <property type="match status" value="1"/>
</dbReference>
<evidence type="ECO:0000259" key="16">
    <source>
        <dbReference type="SMART" id="SM00904"/>
    </source>
</evidence>
<dbReference type="SUPFAM" id="SSF82114">
    <property type="entry name" value="Riboflavin kinase-like"/>
    <property type="match status" value="1"/>
</dbReference>
<evidence type="ECO:0000256" key="4">
    <source>
        <dbReference type="ARBA" id="ARBA00022630"/>
    </source>
</evidence>
<evidence type="ECO:0000256" key="1">
    <source>
        <dbReference type="ARBA" id="ARBA00002121"/>
    </source>
</evidence>
<gene>
    <name evidence="17" type="ORF">JN12_02392</name>
</gene>
<comment type="pathway">
    <text evidence="2 15">Cofactor biosynthesis; FAD biosynthesis; FAD from FMN: step 1/1.</text>
</comment>
<dbReference type="PANTHER" id="PTHR22749:SF6">
    <property type="entry name" value="RIBOFLAVIN KINASE"/>
    <property type="match status" value="1"/>
</dbReference>
<evidence type="ECO:0000256" key="7">
    <source>
        <dbReference type="ARBA" id="ARBA00022695"/>
    </source>
</evidence>
<dbReference type="RefSeq" id="WP_145023035.1">
    <property type="nucleotide sequence ID" value="NZ_VLLN01000014.1"/>
</dbReference>
<proteinExistence type="inferred from homology"/>
<dbReference type="UniPathway" id="UPA00277">
    <property type="reaction ID" value="UER00407"/>
</dbReference>
<dbReference type="Proteomes" id="UP000319449">
    <property type="component" value="Unassembled WGS sequence"/>
</dbReference>
<evidence type="ECO:0000313" key="18">
    <source>
        <dbReference type="Proteomes" id="UP000319449"/>
    </source>
</evidence>
<evidence type="ECO:0000256" key="14">
    <source>
        <dbReference type="ARBA" id="ARBA00049494"/>
    </source>
</evidence>
<keyword evidence="5 15" id="KW-0288">FMN</keyword>
<dbReference type="EC" id="2.7.1.26" evidence="15"/>
<dbReference type="InterPro" id="IPR002606">
    <property type="entry name" value="Riboflavin_kinase_bac"/>
</dbReference>
<dbReference type="GO" id="GO:0009231">
    <property type="term" value="P:riboflavin biosynthetic process"/>
    <property type="evidence" value="ECO:0007669"/>
    <property type="project" value="InterPro"/>
</dbReference>
<dbReference type="NCBIfam" id="TIGR00083">
    <property type="entry name" value="ribF"/>
    <property type="match status" value="1"/>
</dbReference>
<dbReference type="NCBIfam" id="NF004160">
    <property type="entry name" value="PRK05627.1-3"/>
    <property type="match status" value="1"/>
</dbReference>
<dbReference type="InterPro" id="IPR014729">
    <property type="entry name" value="Rossmann-like_a/b/a_fold"/>
</dbReference>
<keyword evidence="10 15" id="KW-0274">FAD</keyword>
<accession>A0A562VLZ7</accession>
<keyword evidence="7 15" id="KW-0548">Nucleotidyltransferase</keyword>
<keyword evidence="11 15" id="KW-0067">ATP-binding</keyword>
<comment type="pathway">
    <text evidence="3 15">Cofactor biosynthesis; FMN biosynthesis; FMN from riboflavin (ATP route): step 1/1.</text>
</comment>
<dbReference type="PIRSF" id="PIRSF004491">
    <property type="entry name" value="FAD_Synth"/>
    <property type="match status" value="1"/>
</dbReference>
<dbReference type="PANTHER" id="PTHR22749">
    <property type="entry name" value="RIBOFLAVIN KINASE/FMN ADENYLYLTRANSFERASE"/>
    <property type="match status" value="1"/>
</dbReference>
<name>A0A562VLZ7_9BACT</name>
<dbReference type="EMBL" id="VLLN01000014">
    <property type="protein sequence ID" value="TWJ18757.1"/>
    <property type="molecule type" value="Genomic_DNA"/>
</dbReference>
<evidence type="ECO:0000256" key="12">
    <source>
        <dbReference type="ARBA" id="ARBA00023268"/>
    </source>
</evidence>
<dbReference type="GO" id="GO:0006747">
    <property type="term" value="P:FAD biosynthetic process"/>
    <property type="evidence" value="ECO:0007669"/>
    <property type="project" value="UniProtKB-UniRule"/>
</dbReference>
<evidence type="ECO:0000256" key="3">
    <source>
        <dbReference type="ARBA" id="ARBA00005201"/>
    </source>
</evidence>
<dbReference type="Pfam" id="PF01687">
    <property type="entry name" value="Flavokinase"/>
    <property type="match status" value="1"/>
</dbReference>
<comment type="similarity">
    <text evidence="15">Belongs to the ribF family.</text>
</comment>
<evidence type="ECO:0000256" key="8">
    <source>
        <dbReference type="ARBA" id="ARBA00022741"/>
    </source>
</evidence>
<evidence type="ECO:0000256" key="11">
    <source>
        <dbReference type="ARBA" id="ARBA00022840"/>
    </source>
</evidence>
<dbReference type="EC" id="2.7.7.2" evidence="15"/>
<keyword evidence="6 15" id="KW-0808">Transferase</keyword>
<dbReference type="UniPathway" id="UPA00276">
    <property type="reaction ID" value="UER00406"/>
</dbReference>
<evidence type="ECO:0000256" key="2">
    <source>
        <dbReference type="ARBA" id="ARBA00004726"/>
    </source>
</evidence>
<evidence type="ECO:0000256" key="5">
    <source>
        <dbReference type="ARBA" id="ARBA00022643"/>
    </source>
</evidence>
<keyword evidence="18" id="KW-1185">Reference proteome</keyword>
<evidence type="ECO:0000256" key="13">
    <source>
        <dbReference type="ARBA" id="ARBA00047880"/>
    </source>
</evidence>
<dbReference type="InterPro" id="IPR015864">
    <property type="entry name" value="FAD_synthase"/>
</dbReference>
<evidence type="ECO:0000256" key="15">
    <source>
        <dbReference type="PIRNR" id="PIRNR004491"/>
    </source>
</evidence>
<dbReference type="InterPro" id="IPR023468">
    <property type="entry name" value="Riboflavin_kinase"/>
</dbReference>
<keyword evidence="12" id="KW-0511">Multifunctional enzyme</keyword>
<comment type="catalytic activity">
    <reaction evidence="14 15">
        <text>FMN + ATP + H(+) = FAD + diphosphate</text>
        <dbReference type="Rhea" id="RHEA:17237"/>
        <dbReference type="ChEBI" id="CHEBI:15378"/>
        <dbReference type="ChEBI" id="CHEBI:30616"/>
        <dbReference type="ChEBI" id="CHEBI:33019"/>
        <dbReference type="ChEBI" id="CHEBI:57692"/>
        <dbReference type="ChEBI" id="CHEBI:58210"/>
        <dbReference type="EC" id="2.7.7.2"/>
    </reaction>
</comment>
<dbReference type="InterPro" id="IPR015865">
    <property type="entry name" value="Riboflavin_kinase_bac/euk"/>
</dbReference>
<keyword evidence="9 15" id="KW-0418">Kinase</keyword>
<protein>
    <recommendedName>
        <fullName evidence="15">Riboflavin biosynthesis protein</fullName>
    </recommendedName>
    <domain>
        <recommendedName>
            <fullName evidence="15">Riboflavin kinase</fullName>
            <ecNumber evidence="15">2.7.1.26</ecNumber>
        </recommendedName>
        <alternativeName>
            <fullName evidence="15">Flavokinase</fullName>
        </alternativeName>
    </domain>
    <domain>
        <recommendedName>
            <fullName evidence="15">FMN adenylyltransferase</fullName>
            <ecNumber evidence="15">2.7.7.2</ecNumber>
        </recommendedName>
        <alternativeName>
            <fullName evidence="15">FAD pyrophosphorylase</fullName>
        </alternativeName>
        <alternativeName>
            <fullName evidence="15">FAD synthase</fullName>
        </alternativeName>
    </domain>
</protein>
<evidence type="ECO:0000256" key="9">
    <source>
        <dbReference type="ARBA" id="ARBA00022777"/>
    </source>
</evidence>
<sequence>MIVYRSLEEIQPPLVRTVVTIGNFDGVHLGHREIFRRVKRAARACGGSSVVLTFDPHPLKVLPTTKEVRLINTSAEKELLIEASGVDYLVSVPFTFAFARLTAREFVEQVLVGKLGVHHLIIGYDYCFGRGREGNVSFLKQLGDEFGFRVEVLEPLGKDGVVYSSSLVRELIRGGAVADVVRFLGRHYSAAGTVVHGHHRGQGLGFPTANLATDKEIIPAHGVYAVRVKVGEELFDGACNIGTTPTFGGDQPVIEVFLFDYAGDLYGREIRVYFMARLRDEKKFASPEELKEAIAHDVARCREILAAEPLIEYREYLEGV</sequence>
<dbReference type="GO" id="GO:0005524">
    <property type="term" value="F:ATP binding"/>
    <property type="evidence" value="ECO:0007669"/>
    <property type="project" value="UniProtKB-UniRule"/>
</dbReference>
<dbReference type="GO" id="GO:0008531">
    <property type="term" value="F:riboflavin kinase activity"/>
    <property type="evidence" value="ECO:0007669"/>
    <property type="project" value="UniProtKB-UniRule"/>
</dbReference>